<dbReference type="EMBL" id="JAUSUR010000001">
    <property type="protein sequence ID" value="MDQ0360130.1"/>
    <property type="molecule type" value="Genomic_DNA"/>
</dbReference>
<dbReference type="CDD" id="cd06171">
    <property type="entry name" value="Sigma70_r4"/>
    <property type="match status" value="1"/>
</dbReference>
<evidence type="ECO:0000256" key="3">
    <source>
        <dbReference type="ARBA" id="ARBA00023082"/>
    </source>
</evidence>
<dbReference type="InterPro" id="IPR039425">
    <property type="entry name" value="RNA_pol_sigma-70-like"/>
</dbReference>
<evidence type="ECO:0000256" key="1">
    <source>
        <dbReference type="ARBA" id="ARBA00010641"/>
    </source>
</evidence>
<dbReference type="NCBIfam" id="TIGR02937">
    <property type="entry name" value="sigma70-ECF"/>
    <property type="match status" value="1"/>
</dbReference>
<dbReference type="InterPro" id="IPR007627">
    <property type="entry name" value="RNA_pol_sigma70_r2"/>
</dbReference>
<dbReference type="RefSeq" id="WP_307405790.1">
    <property type="nucleotide sequence ID" value="NZ_JAUSUR010000001.1"/>
</dbReference>
<evidence type="ECO:0000259" key="5">
    <source>
        <dbReference type="Pfam" id="PF04542"/>
    </source>
</evidence>
<dbReference type="Proteomes" id="UP001230220">
    <property type="component" value="Unassembled WGS sequence"/>
</dbReference>
<sequence length="438" mass="49984">MENKKNISNEVISRAINGDSEAFSEIYHFYYRHVYFIALQYFRNEEIAKDIAQDVFIRVYKSINGLRAPEAFYTWLYRMTYRMCQNQNRKKMKISDLGGDITVEDFADTKSIGIMEEIENNRVKEILSESIDTLSEPLKEVALLRFFEGLKLQEIADILDIPKATVSTRLVRIKEALRTDLKSKGVQTPYVLVLITPAALSETYTLLFEPIRNISEQSVSLQLQEVLSKVAVVTTGSGFSIFTKAMICGGVILTLLGGGALWLNTPDQSQEPEKIETTVIDEKKEDVVAIAQIVSVEYEKEYTNKSIDLLIELSSDNYNQILVNNENTTTIHTNGTYVIEVEHEGKIVDSHMIEINNIDKHSPLVISDSKNENYIIYLSDDISGVNPDSIKYYYNESLADSFVYDEQANSITFKNDRFATHKFYIRDNANNLLEIEVK</sequence>
<dbReference type="Pfam" id="PF04542">
    <property type="entry name" value="Sigma70_r2"/>
    <property type="match status" value="1"/>
</dbReference>
<dbReference type="InterPro" id="IPR013324">
    <property type="entry name" value="RNA_pol_sigma_r3/r4-like"/>
</dbReference>
<reference evidence="7 8" key="1">
    <citation type="submission" date="2023-07" db="EMBL/GenBank/DDBJ databases">
        <title>Genomic Encyclopedia of Type Strains, Phase IV (KMG-IV): sequencing the most valuable type-strain genomes for metagenomic binning, comparative biology and taxonomic classification.</title>
        <authorList>
            <person name="Goeker M."/>
        </authorList>
    </citation>
    <scope>NUCLEOTIDE SEQUENCE [LARGE SCALE GENOMIC DNA]</scope>
    <source>
        <strain evidence="7 8">DSM 16784</strain>
    </source>
</reference>
<organism evidence="7 8">
    <name type="scientific">Breznakia pachnodae</name>
    <dbReference type="NCBI Taxonomy" id="265178"/>
    <lineage>
        <taxon>Bacteria</taxon>
        <taxon>Bacillati</taxon>
        <taxon>Bacillota</taxon>
        <taxon>Erysipelotrichia</taxon>
        <taxon>Erysipelotrichales</taxon>
        <taxon>Erysipelotrichaceae</taxon>
        <taxon>Breznakia</taxon>
    </lineage>
</organism>
<comment type="similarity">
    <text evidence="1">Belongs to the sigma-70 factor family. ECF subfamily.</text>
</comment>
<dbReference type="PANTHER" id="PTHR43133">
    <property type="entry name" value="RNA POLYMERASE ECF-TYPE SIGMA FACTO"/>
    <property type="match status" value="1"/>
</dbReference>
<protein>
    <submittedName>
        <fullName evidence="7">RNA polymerase sigma factor (Sigma-70 family)</fullName>
    </submittedName>
</protein>
<keyword evidence="3" id="KW-0731">Sigma factor</keyword>
<dbReference type="InterPro" id="IPR013249">
    <property type="entry name" value="RNA_pol_sigma70_r4_t2"/>
</dbReference>
<keyword evidence="8" id="KW-1185">Reference proteome</keyword>
<dbReference type="SUPFAM" id="SSF88946">
    <property type="entry name" value="Sigma2 domain of RNA polymerase sigma factors"/>
    <property type="match status" value="1"/>
</dbReference>
<dbReference type="SUPFAM" id="SSF88659">
    <property type="entry name" value="Sigma3 and sigma4 domains of RNA polymerase sigma factors"/>
    <property type="match status" value="1"/>
</dbReference>
<dbReference type="Gene3D" id="1.10.1740.10">
    <property type="match status" value="1"/>
</dbReference>
<dbReference type="Gene3D" id="1.10.10.10">
    <property type="entry name" value="Winged helix-like DNA-binding domain superfamily/Winged helix DNA-binding domain"/>
    <property type="match status" value="1"/>
</dbReference>
<evidence type="ECO:0000259" key="6">
    <source>
        <dbReference type="Pfam" id="PF08281"/>
    </source>
</evidence>
<dbReference type="PANTHER" id="PTHR43133:SF51">
    <property type="entry name" value="RNA POLYMERASE SIGMA FACTOR"/>
    <property type="match status" value="1"/>
</dbReference>
<keyword evidence="2" id="KW-0805">Transcription regulation</keyword>
<feature type="domain" description="RNA polymerase sigma factor 70 region 4 type 2" evidence="6">
    <location>
        <begin position="125"/>
        <end position="177"/>
    </location>
</feature>
<evidence type="ECO:0000256" key="4">
    <source>
        <dbReference type="ARBA" id="ARBA00023163"/>
    </source>
</evidence>
<dbReference type="InterPro" id="IPR036388">
    <property type="entry name" value="WH-like_DNA-bd_sf"/>
</dbReference>
<keyword evidence="4" id="KW-0804">Transcription</keyword>
<name>A0ABU0DZS4_9FIRM</name>
<accession>A0ABU0DZS4</accession>
<evidence type="ECO:0000313" key="8">
    <source>
        <dbReference type="Proteomes" id="UP001230220"/>
    </source>
</evidence>
<evidence type="ECO:0000313" key="7">
    <source>
        <dbReference type="EMBL" id="MDQ0360130.1"/>
    </source>
</evidence>
<dbReference type="InterPro" id="IPR014284">
    <property type="entry name" value="RNA_pol_sigma-70_dom"/>
</dbReference>
<evidence type="ECO:0000256" key="2">
    <source>
        <dbReference type="ARBA" id="ARBA00023015"/>
    </source>
</evidence>
<gene>
    <name evidence="7" type="ORF">J2S15_000861</name>
</gene>
<comment type="caution">
    <text evidence="7">The sequence shown here is derived from an EMBL/GenBank/DDBJ whole genome shotgun (WGS) entry which is preliminary data.</text>
</comment>
<proteinExistence type="inferred from homology"/>
<dbReference type="InterPro" id="IPR013325">
    <property type="entry name" value="RNA_pol_sigma_r2"/>
</dbReference>
<feature type="domain" description="RNA polymerase sigma-70 region 2" evidence="5">
    <location>
        <begin position="27"/>
        <end position="91"/>
    </location>
</feature>
<dbReference type="Pfam" id="PF08281">
    <property type="entry name" value="Sigma70_r4_2"/>
    <property type="match status" value="1"/>
</dbReference>